<evidence type="ECO:0000256" key="1">
    <source>
        <dbReference type="SAM" id="SignalP"/>
    </source>
</evidence>
<evidence type="ECO:0000313" key="2">
    <source>
        <dbReference type="EMBL" id="KAJ5338646.1"/>
    </source>
</evidence>
<evidence type="ECO:0000313" key="3">
    <source>
        <dbReference type="Proteomes" id="UP001147695"/>
    </source>
</evidence>
<protein>
    <submittedName>
        <fullName evidence="2">Uncharacterized protein</fullName>
    </submittedName>
</protein>
<name>A0A9W9UHD8_PENBR</name>
<keyword evidence="1" id="KW-0732">Signal</keyword>
<feature type="chain" id="PRO_5040844539" evidence="1">
    <location>
        <begin position="21"/>
        <end position="91"/>
    </location>
</feature>
<reference evidence="2" key="2">
    <citation type="journal article" date="2023" name="IMA Fungus">
        <title>Comparative genomic study of the Penicillium genus elucidates a diverse pangenome and 15 lateral gene transfer events.</title>
        <authorList>
            <person name="Petersen C."/>
            <person name="Sorensen T."/>
            <person name="Nielsen M.R."/>
            <person name="Sondergaard T.E."/>
            <person name="Sorensen J.L."/>
            <person name="Fitzpatrick D.A."/>
            <person name="Frisvad J.C."/>
            <person name="Nielsen K.L."/>
        </authorList>
    </citation>
    <scope>NUCLEOTIDE SEQUENCE</scope>
    <source>
        <strain evidence="2">IBT 35673</strain>
    </source>
</reference>
<organism evidence="2 3">
    <name type="scientific">Penicillium brevicompactum</name>
    <dbReference type="NCBI Taxonomy" id="5074"/>
    <lineage>
        <taxon>Eukaryota</taxon>
        <taxon>Fungi</taxon>
        <taxon>Dikarya</taxon>
        <taxon>Ascomycota</taxon>
        <taxon>Pezizomycotina</taxon>
        <taxon>Eurotiomycetes</taxon>
        <taxon>Eurotiomycetidae</taxon>
        <taxon>Eurotiales</taxon>
        <taxon>Aspergillaceae</taxon>
        <taxon>Penicillium</taxon>
    </lineage>
</organism>
<reference evidence="2" key="1">
    <citation type="submission" date="2022-12" db="EMBL/GenBank/DDBJ databases">
        <authorList>
            <person name="Petersen C."/>
        </authorList>
    </citation>
    <scope>NUCLEOTIDE SEQUENCE</scope>
    <source>
        <strain evidence="2">IBT 35673</strain>
    </source>
</reference>
<feature type="signal peptide" evidence="1">
    <location>
        <begin position="1"/>
        <end position="20"/>
    </location>
</feature>
<dbReference type="Proteomes" id="UP001147695">
    <property type="component" value="Unassembled WGS sequence"/>
</dbReference>
<dbReference type="EMBL" id="JAPZBQ010000003">
    <property type="protein sequence ID" value="KAJ5338646.1"/>
    <property type="molecule type" value="Genomic_DNA"/>
</dbReference>
<dbReference type="AlphaFoldDB" id="A0A9W9UHD8"/>
<gene>
    <name evidence="2" type="ORF">N7452_005374</name>
</gene>
<accession>A0A9W9UHD8</accession>
<comment type="caution">
    <text evidence="2">The sequence shown here is derived from an EMBL/GenBank/DDBJ whole genome shotgun (WGS) entry which is preliminary data.</text>
</comment>
<proteinExistence type="predicted"/>
<sequence>MKPTQIVILITGVLGAVAVANPIDSTEPSSVEVAPRAGYTVKCSGGMSPDARCTNGQKKNGCRCDSRGTYLCDPSSLAKSGGQCAKCGCQK</sequence>